<dbReference type="InterPro" id="IPR036075">
    <property type="entry name" value="ARMT-1-like_metal-bd_sf"/>
</dbReference>
<dbReference type="GO" id="GO:0005634">
    <property type="term" value="C:nucleus"/>
    <property type="evidence" value="ECO:0007669"/>
    <property type="project" value="TreeGrafter"/>
</dbReference>
<evidence type="ECO:0000256" key="7">
    <source>
        <dbReference type="ARBA" id="ARBA00022840"/>
    </source>
</evidence>
<reference evidence="11 12" key="1">
    <citation type="submission" date="2024-03" db="EMBL/GenBank/DDBJ databases">
        <title>Complete genome sequence of the green alga Chloropicon roscoffensis RCC1871.</title>
        <authorList>
            <person name="Lemieux C."/>
            <person name="Pombert J.-F."/>
            <person name="Otis C."/>
            <person name="Turmel M."/>
        </authorList>
    </citation>
    <scope>NUCLEOTIDE SEQUENCE [LARGE SCALE GENOMIC DNA]</scope>
    <source>
        <strain evidence="11 12">RCC1871</strain>
    </source>
</reference>
<sequence>MKRFVLPQIRESVASGTYEACTFDYEAPLPDGRTGRKAWTDIFRKAIPEFEKRARLQLVEDAASDEEEITAGSRARSFAENFGRALDKLEADPNRVIPGFEAAFARDKGGRGLSCKVLCAVRETCLLMLGLRDAFKHVKRKENCGSLAILGPILAEVDALPGTPRDRMELALRNCFAGNLFDLGAHFSSERYQEGGESREDDPLRHFRADRENLPPRPWMLDCLEEAAEALSEAGRFRKAIVFADNAGADLILGIFPFVRELLKAGTTVVLAANEKPAINDITAEELAALFSRFSAAGAPAVTDPLLCSACAEGRLRVVSSGSDLPIIDLSMVSSGVVDEAEGADLIILQGMGRAIESNLNAKFSSAVLKMGVMKHPEVALCLGGKLGEPICKLELPEAQSLDR</sequence>
<dbReference type="EMBL" id="CP151502">
    <property type="protein sequence ID" value="WZN59723.1"/>
    <property type="molecule type" value="Genomic_DNA"/>
</dbReference>
<organism evidence="11 12">
    <name type="scientific">Chloropicon roscoffensis</name>
    <dbReference type="NCBI Taxonomy" id="1461544"/>
    <lineage>
        <taxon>Eukaryota</taxon>
        <taxon>Viridiplantae</taxon>
        <taxon>Chlorophyta</taxon>
        <taxon>Chloropicophyceae</taxon>
        <taxon>Chloropicales</taxon>
        <taxon>Chloropicaceae</taxon>
        <taxon>Chloropicon</taxon>
    </lineage>
</organism>
<dbReference type="Gene3D" id="3.40.50.10880">
    <property type="entry name" value="Uncharacterised protein PF01937, DUF89, domain 3"/>
    <property type="match status" value="1"/>
</dbReference>
<keyword evidence="8" id="KW-0173">Coenzyme A biosynthesis</keyword>
<dbReference type="AlphaFoldDB" id="A0AAX4P0L0"/>
<dbReference type="GO" id="GO:0015937">
    <property type="term" value="P:coenzyme A biosynthetic process"/>
    <property type="evidence" value="ECO:0007669"/>
    <property type="project" value="UniProtKB-KW"/>
</dbReference>
<dbReference type="PANTHER" id="PTHR12280:SF20">
    <property type="entry name" value="4'-PHOSPHOPANTETHEINE PHOSPHATASE"/>
    <property type="match status" value="1"/>
</dbReference>
<keyword evidence="5" id="KW-0547">Nucleotide-binding</keyword>
<protein>
    <submittedName>
        <fullName evidence="11">Damage-control phosphatase</fullName>
    </submittedName>
</protein>
<dbReference type="GO" id="GO:0016787">
    <property type="term" value="F:hydrolase activity"/>
    <property type="evidence" value="ECO:0007669"/>
    <property type="project" value="UniProtKB-KW"/>
</dbReference>
<dbReference type="Proteomes" id="UP001472866">
    <property type="component" value="Chromosome 02"/>
</dbReference>
<keyword evidence="3" id="KW-0533">Nickel</keyword>
<evidence type="ECO:0000256" key="2">
    <source>
        <dbReference type="ARBA" id="ARBA00001967"/>
    </source>
</evidence>
<evidence type="ECO:0000256" key="4">
    <source>
        <dbReference type="ARBA" id="ARBA00022723"/>
    </source>
</evidence>
<dbReference type="GO" id="GO:0046872">
    <property type="term" value="F:metal ion binding"/>
    <property type="evidence" value="ECO:0007669"/>
    <property type="project" value="UniProtKB-KW"/>
</dbReference>
<evidence type="ECO:0000259" key="10">
    <source>
        <dbReference type="Pfam" id="PF01937"/>
    </source>
</evidence>
<comment type="cofactor">
    <cofactor evidence="1">
        <name>Mn(2+)</name>
        <dbReference type="ChEBI" id="CHEBI:29035"/>
    </cofactor>
</comment>
<dbReference type="PANTHER" id="PTHR12280">
    <property type="entry name" value="PANTOTHENATE KINASE"/>
    <property type="match status" value="1"/>
</dbReference>
<evidence type="ECO:0000256" key="8">
    <source>
        <dbReference type="ARBA" id="ARBA00022993"/>
    </source>
</evidence>
<evidence type="ECO:0000313" key="11">
    <source>
        <dbReference type="EMBL" id="WZN59723.1"/>
    </source>
</evidence>
<dbReference type="Gene3D" id="1.20.1700.10">
    <property type="entry name" value="AF1104-like"/>
    <property type="match status" value="1"/>
</dbReference>
<dbReference type="InterPro" id="IPR035073">
    <property type="entry name" value="At2g17340_3_helix_bundle"/>
</dbReference>
<dbReference type="SUPFAM" id="SSF111321">
    <property type="entry name" value="AF1104-like"/>
    <property type="match status" value="1"/>
</dbReference>
<name>A0AAX4P0L0_9CHLO</name>
<dbReference type="Pfam" id="PF01937">
    <property type="entry name" value="ARMT1-like_dom"/>
    <property type="match status" value="1"/>
</dbReference>
<keyword evidence="9" id="KW-0464">Manganese</keyword>
<feature type="domain" description="Damage-control phosphatase ARMT1-like metal-binding" evidence="10">
    <location>
        <begin position="77"/>
        <end position="389"/>
    </location>
</feature>
<dbReference type="GO" id="GO:0005524">
    <property type="term" value="F:ATP binding"/>
    <property type="evidence" value="ECO:0007669"/>
    <property type="project" value="UniProtKB-KW"/>
</dbReference>
<keyword evidence="6" id="KW-0378">Hydrolase</keyword>
<evidence type="ECO:0000256" key="6">
    <source>
        <dbReference type="ARBA" id="ARBA00022801"/>
    </source>
</evidence>
<evidence type="ECO:0000256" key="9">
    <source>
        <dbReference type="ARBA" id="ARBA00023211"/>
    </source>
</evidence>
<evidence type="ECO:0000313" key="12">
    <source>
        <dbReference type="Proteomes" id="UP001472866"/>
    </source>
</evidence>
<dbReference type="GO" id="GO:0005829">
    <property type="term" value="C:cytosol"/>
    <property type="evidence" value="ECO:0007669"/>
    <property type="project" value="TreeGrafter"/>
</dbReference>
<gene>
    <name evidence="11" type="ORF">HKI87_02g12490</name>
</gene>
<keyword evidence="7" id="KW-0067">ATP-binding</keyword>
<dbReference type="InterPro" id="IPR004567">
    <property type="entry name" value="Type_II_PanK"/>
</dbReference>
<keyword evidence="4" id="KW-0479">Metal-binding</keyword>
<dbReference type="GO" id="GO:0004594">
    <property type="term" value="F:pantothenate kinase activity"/>
    <property type="evidence" value="ECO:0007669"/>
    <property type="project" value="TreeGrafter"/>
</dbReference>
<proteinExistence type="predicted"/>
<evidence type="ECO:0000256" key="1">
    <source>
        <dbReference type="ARBA" id="ARBA00001936"/>
    </source>
</evidence>
<evidence type="ECO:0000256" key="3">
    <source>
        <dbReference type="ARBA" id="ARBA00022596"/>
    </source>
</evidence>
<comment type="cofactor">
    <cofactor evidence="2">
        <name>Ni(2+)</name>
        <dbReference type="ChEBI" id="CHEBI:49786"/>
    </cofactor>
</comment>
<dbReference type="InterPro" id="IPR002791">
    <property type="entry name" value="ARMT1-like_metal-bd"/>
</dbReference>
<keyword evidence="12" id="KW-1185">Reference proteome</keyword>
<evidence type="ECO:0000256" key="5">
    <source>
        <dbReference type="ARBA" id="ARBA00022741"/>
    </source>
</evidence>
<accession>A0AAX4P0L0</accession>